<protein>
    <submittedName>
        <fullName evidence="1">Uncharacterized protein</fullName>
    </submittedName>
</protein>
<gene>
    <name evidence="1" type="ORF">CWC29_020970</name>
</gene>
<evidence type="ECO:0000313" key="1">
    <source>
        <dbReference type="EMBL" id="NKC21256.1"/>
    </source>
</evidence>
<proteinExistence type="predicted"/>
<sequence length="260" mass="29176">MKKSILITSLVAVIALAAFKFNLFSVAEVGAENEARNNPTTVLTKSEEVKLSKLDELDKKLINEINTKLPKADSKLATPEVRLLTAFERMQLSVGKFNSASFISEEMQDLLHDAKMIEIAKQSLVDYEHAEKTFGEQQALVRVFSIRLLDELAKAGEPGPLYEATGQVARALNAKLVNGETIEKRRDLDLEDLVYASIATYGDKQVIDSPETVMMELGYYDDFHTDIRKIYANQFGAIINRKKSVDETILIVQKLFKKQS</sequence>
<accession>A0A8T6YZF7</accession>
<name>A0A8T6YZF7_9GAMM</name>
<dbReference type="EMBL" id="PNCO02000002">
    <property type="protein sequence ID" value="NKC21256.1"/>
    <property type="molecule type" value="Genomic_DNA"/>
</dbReference>
<organism evidence="1 2">
    <name type="scientific">Pseudoalteromonas galatheae</name>
    <dbReference type="NCBI Taxonomy" id="579562"/>
    <lineage>
        <taxon>Bacteria</taxon>
        <taxon>Pseudomonadati</taxon>
        <taxon>Pseudomonadota</taxon>
        <taxon>Gammaproteobacteria</taxon>
        <taxon>Alteromonadales</taxon>
        <taxon>Pseudoalteromonadaceae</taxon>
        <taxon>Pseudoalteromonas</taxon>
    </lineage>
</organism>
<dbReference type="Proteomes" id="UP000307537">
    <property type="component" value="Unassembled WGS sequence"/>
</dbReference>
<reference evidence="1" key="1">
    <citation type="submission" date="2019-10" db="EMBL/GenBank/DDBJ databases">
        <authorList>
            <person name="Paulsen S."/>
        </authorList>
    </citation>
    <scope>NUCLEOTIDE SEQUENCE</scope>
    <source>
        <strain evidence="1">S4498</strain>
    </source>
</reference>
<comment type="caution">
    <text evidence="1">The sequence shown here is derived from an EMBL/GenBank/DDBJ whole genome shotgun (WGS) entry which is preliminary data.</text>
</comment>
<dbReference type="RefSeq" id="WP_128727463.1">
    <property type="nucleotide sequence ID" value="NZ_PNCO02000002.1"/>
</dbReference>
<dbReference type="AlphaFoldDB" id="A0A8T6YZF7"/>
<keyword evidence="2" id="KW-1185">Reference proteome</keyword>
<evidence type="ECO:0000313" key="2">
    <source>
        <dbReference type="Proteomes" id="UP000307537"/>
    </source>
</evidence>